<dbReference type="Pfam" id="PF00553">
    <property type="entry name" value="CBM_2"/>
    <property type="match status" value="1"/>
</dbReference>
<dbReference type="Gene3D" id="2.60.40.290">
    <property type="match status" value="1"/>
</dbReference>
<keyword evidence="2" id="KW-0472">Membrane</keyword>
<keyword evidence="5" id="KW-1185">Reference proteome</keyword>
<sequence length="221" mass="22950">MHRSEPEAAPSGRLHGRLLQILGAVSGVVALVAMWQLGVFGGGGDREPVSAVDGATTEWPSTAGESSSAAAAADASSSALESPSESASADASPTPSGGAATSAPPSDAEEPTEEEAEEEPAEGLACAAYLYLDEEWEDSVSVEVEVVNTGGERLGSWEIDLDLDDADVYHHWNMEALGHDWFGSENWNGRLDPGEDAVTGFQAEVENDFDLPSSVTCVAAE</sequence>
<dbReference type="Proteomes" id="UP001499851">
    <property type="component" value="Unassembled WGS sequence"/>
</dbReference>
<reference evidence="5" key="1">
    <citation type="journal article" date="2019" name="Int. J. Syst. Evol. Microbiol.">
        <title>The Global Catalogue of Microorganisms (GCM) 10K type strain sequencing project: providing services to taxonomists for standard genome sequencing and annotation.</title>
        <authorList>
            <consortium name="The Broad Institute Genomics Platform"/>
            <consortium name="The Broad Institute Genome Sequencing Center for Infectious Disease"/>
            <person name="Wu L."/>
            <person name="Ma J."/>
        </authorList>
    </citation>
    <scope>NUCLEOTIDE SEQUENCE [LARGE SCALE GENOMIC DNA]</scope>
    <source>
        <strain evidence="5">JCM 16001</strain>
    </source>
</reference>
<evidence type="ECO:0000259" key="3">
    <source>
        <dbReference type="SMART" id="SM00637"/>
    </source>
</evidence>
<dbReference type="RefSeq" id="WP_344482248.1">
    <property type="nucleotide sequence ID" value="NZ_BAAAQF010000004.1"/>
</dbReference>
<feature type="domain" description="CBM2" evidence="3">
    <location>
        <begin position="126"/>
        <end position="217"/>
    </location>
</feature>
<name>A0ABP4S0Y0_9ACTN</name>
<proteinExistence type="predicted"/>
<feature type="transmembrane region" description="Helical" evidence="2">
    <location>
        <begin position="21"/>
        <end position="40"/>
    </location>
</feature>
<feature type="region of interest" description="Disordered" evidence="1">
    <location>
        <begin position="50"/>
        <end position="121"/>
    </location>
</feature>
<evidence type="ECO:0000256" key="2">
    <source>
        <dbReference type="SAM" id="Phobius"/>
    </source>
</evidence>
<comment type="caution">
    <text evidence="4">The sequence shown here is derived from an EMBL/GenBank/DDBJ whole genome shotgun (WGS) entry which is preliminary data.</text>
</comment>
<evidence type="ECO:0000256" key="1">
    <source>
        <dbReference type="SAM" id="MobiDB-lite"/>
    </source>
</evidence>
<dbReference type="SUPFAM" id="SSF49384">
    <property type="entry name" value="Carbohydrate-binding domain"/>
    <property type="match status" value="1"/>
</dbReference>
<dbReference type="InterPro" id="IPR012291">
    <property type="entry name" value="CBM2_carb-bd_dom_sf"/>
</dbReference>
<organism evidence="4 5">
    <name type="scientific">Glycomyces endophyticus</name>
    <dbReference type="NCBI Taxonomy" id="480996"/>
    <lineage>
        <taxon>Bacteria</taxon>
        <taxon>Bacillati</taxon>
        <taxon>Actinomycetota</taxon>
        <taxon>Actinomycetes</taxon>
        <taxon>Glycomycetales</taxon>
        <taxon>Glycomycetaceae</taxon>
        <taxon>Glycomyces</taxon>
    </lineage>
</organism>
<dbReference type="InterPro" id="IPR008965">
    <property type="entry name" value="CBM2/CBM3_carb-bd_dom_sf"/>
</dbReference>
<protein>
    <recommendedName>
        <fullName evidence="3">CBM2 domain-containing protein</fullName>
    </recommendedName>
</protein>
<keyword evidence="2" id="KW-0812">Transmembrane</keyword>
<feature type="compositionally biased region" description="Acidic residues" evidence="1">
    <location>
        <begin position="107"/>
        <end position="121"/>
    </location>
</feature>
<evidence type="ECO:0000313" key="5">
    <source>
        <dbReference type="Proteomes" id="UP001499851"/>
    </source>
</evidence>
<accession>A0ABP4S0Y0</accession>
<dbReference type="EMBL" id="BAAAQF010000004">
    <property type="protein sequence ID" value="GAA1665571.1"/>
    <property type="molecule type" value="Genomic_DNA"/>
</dbReference>
<evidence type="ECO:0000313" key="4">
    <source>
        <dbReference type="EMBL" id="GAA1665571.1"/>
    </source>
</evidence>
<dbReference type="InterPro" id="IPR001919">
    <property type="entry name" value="CBD2"/>
</dbReference>
<dbReference type="SMART" id="SM00637">
    <property type="entry name" value="CBD_II"/>
    <property type="match status" value="1"/>
</dbReference>
<gene>
    <name evidence="4" type="ORF">GCM10009830_08940</name>
</gene>
<keyword evidence="2" id="KW-1133">Transmembrane helix</keyword>
<feature type="compositionally biased region" description="Low complexity" evidence="1">
    <location>
        <begin position="61"/>
        <end position="106"/>
    </location>
</feature>